<feature type="transmembrane region" description="Helical" evidence="4">
    <location>
        <begin position="217"/>
        <end position="239"/>
    </location>
</feature>
<feature type="transmembrane region" description="Helical" evidence="4">
    <location>
        <begin position="175"/>
        <end position="197"/>
    </location>
</feature>
<accession>A0A6I4YPC7</accession>
<organism evidence="6 7">
    <name type="scientific">Deinococcus xianganensis</name>
    <dbReference type="NCBI Taxonomy" id="1507289"/>
    <lineage>
        <taxon>Bacteria</taxon>
        <taxon>Thermotogati</taxon>
        <taxon>Deinococcota</taxon>
        <taxon>Deinococci</taxon>
        <taxon>Deinococcales</taxon>
        <taxon>Deinococcaceae</taxon>
        <taxon>Deinococcus</taxon>
    </lineage>
</organism>
<feature type="transmembrane region" description="Helical" evidence="4">
    <location>
        <begin position="369"/>
        <end position="389"/>
    </location>
</feature>
<dbReference type="PANTHER" id="PTHR23534:SF1">
    <property type="entry name" value="MAJOR FACILITATOR SUPERFAMILY PROTEIN"/>
    <property type="match status" value="1"/>
</dbReference>
<evidence type="ECO:0000256" key="4">
    <source>
        <dbReference type="SAM" id="Phobius"/>
    </source>
</evidence>
<dbReference type="GO" id="GO:0022857">
    <property type="term" value="F:transmembrane transporter activity"/>
    <property type="evidence" value="ECO:0007669"/>
    <property type="project" value="InterPro"/>
</dbReference>
<dbReference type="AlphaFoldDB" id="A0A6I4YPC7"/>
<proteinExistence type="predicted"/>
<dbReference type="Gene3D" id="1.20.1250.20">
    <property type="entry name" value="MFS general substrate transporter like domains"/>
    <property type="match status" value="2"/>
</dbReference>
<keyword evidence="3 4" id="KW-0472">Membrane</keyword>
<protein>
    <submittedName>
        <fullName evidence="6">MFS transporter</fullName>
    </submittedName>
</protein>
<dbReference type="Pfam" id="PF07690">
    <property type="entry name" value="MFS_1"/>
    <property type="match status" value="1"/>
</dbReference>
<feature type="transmembrane region" description="Helical" evidence="4">
    <location>
        <begin position="306"/>
        <end position="327"/>
    </location>
</feature>
<keyword evidence="7" id="KW-1185">Reference proteome</keyword>
<dbReference type="InterPro" id="IPR011701">
    <property type="entry name" value="MFS"/>
</dbReference>
<feature type="transmembrane region" description="Helical" evidence="4">
    <location>
        <begin position="339"/>
        <end position="363"/>
    </location>
</feature>
<dbReference type="EMBL" id="WVHK01000062">
    <property type="protein sequence ID" value="MXV20877.1"/>
    <property type="molecule type" value="Genomic_DNA"/>
</dbReference>
<dbReference type="InterPro" id="IPR036259">
    <property type="entry name" value="MFS_trans_sf"/>
</dbReference>
<evidence type="ECO:0000256" key="1">
    <source>
        <dbReference type="ARBA" id="ARBA00022692"/>
    </source>
</evidence>
<feature type="transmembrane region" description="Helical" evidence="4">
    <location>
        <begin position="282"/>
        <end position="300"/>
    </location>
</feature>
<sequence>MNLRERLPFQPGTARAVLIAALSLAAAEFVRSGLYLPYLGQSPRVQAQLNLPATVVGLAWAAHVLTDTVMRGPAGLLIARVGLRWAMIAGTAVSLLAISLLPAAHSGLTLLLIAALHGVGFSVMWPGTMNLTADVTRQTAQGRTLTVVGMSVSSMIGLGFFAYGSLRAAPPEQVYLLSLGALILSLVMAVLLPARAVRGPAREALRGDALRATLRRVTPLLPAALMQTVTLSLFGQVLYKIADALSLSTAQIVSVLVVGGAVAFACIPLLGKIADRGRAVPVLIGGYALIAAGMLGLAALPPLWAMYPLAALVGVGFAGVQPGWGALVTRTLPAAQRPAAWGVLMTVENGGTALSPLLGVLAFERFGAGGPFGLAAGLATLVAAFYLLLRPLFARATEQTVSDPAPTVSESGPDVRA</sequence>
<keyword evidence="2 4" id="KW-1133">Transmembrane helix</keyword>
<feature type="transmembrane region" description="Helical" evidence="4">
    <location>
        <begin position="107"/>
        <end position="125"/>
    </location>
</feature>
<dbReference type="Proteomes" id="UP000430519">
    <property type="component" value="Unassembled WGS sequence"/>
</dbReference>
<gene>
    <name evidence="6" type="ORF">GLX28_14660</name>
</gene>
<comment type="caution">
    <text evidence="6">The sequence shown here is derived from an EMBL/GenBank/DDBJ whole genome shotgun (WGS) entry which is preliminary data.</text>
</comment>
<reference evidence="6 7" key="1">
    <citation type="submission" date="2019-11" db="EMBL/GenBank/DDBJ databases">
        <title>Genome sequence of Deinococcus xianganensis Y35, AI-2 producing algicidal bacterium, isolated from lake water.</title>
        <authorList>
            <person name="Li Y."/>
        </authorList>
    </citation>
    <scope>NUCLEOTIDE SEQUENCE [LARGE SCALE GENOMIC DNA]</scope>
    <source>
        <strain evidence="6 7">Y35</strain>
    </source>
</reference>
<keyword evidence="1 4" id="KW-0812">Transmembrane</keyword>
<evidence type="ECO:0000259" key="5">
    <source>
        <dbReference type="PROSITE" id="PS50850"/>
    </source>
</evidence>
<feature type="transmembrane region" description="Helical" evidence="4">
    <location>
        <begin position="251"/>
        <end position="270"/>
    </location>
</feature>
<dbReference type="RefSeq" id="WP_160980738.1">
    <property type="nucleotide sequence ID" value="NZ_WVHK01000062.1"/>
</dbReference>
<evidence type="ECO:0000313" key="6">
    <source>
        <dbReference type="EMBL" id="MXV20877.1"/>
    </source>
</evidence>
<feature type="domain" description="Major facilitator superfamily (MFS) profile" evidence="5">
    <location>
        <begin position="16"/>
        <end position="394"/>
    </location>
</feature>
<feature type="transmembrane region" description="Helical" evidence="4">
    <location>
        <begin position="51"/>
        <end position="70"/>
    </location>
</feature>
<dbReference type="InterPro" id="IPR020846">
    <property type="entry name" value="MFS_dom"/>
</dbReference>
<feature type="transmembrane region" description="Helical" evidence="4">
    <location>
        <begin position="145"/>
        <end position="163"/>
    </location>
</feature>
<evidence type="ECO:0000313" key="7">
    <source>
        <dbReference type="Proteomes" id="UP000430519"/>
    </source>
</evidence>
<evidence type="ECO:0000256" key="2">
    <source>
        <dbReference type="ARBA" id="ARBA00022989"/>
    </source>
</evidence>
<evidence type="ECO:0000256" key="3">
    <source>
        <dbReference type="ARBA" id="ARBA00023136"/>
    </source>
</evidence>
<dbReference type="PANTHER" id="PTHR23534">
    <property type="entry name" value="MFS PERMEASE"/>
    <property type="match status" value="1"/>
</dbReference>
<dbReference type="SUPFAM" id="SSF103473">
    <property type="entry name" value="MFS general substrate transporter"/>
    <property type="match status" value="1"/>
</dbReference>
<feature type="transmembrane region" description="Helical" evidence="4">
    <location>
        <begin position="82"/>
        <end position="101"/>
    </location>
</feature>
<name>A0A6I4YPC7_9DEIO</name>
<dbReference type="PROSITE" id="PS50850">
    <property type="entry name" value="MFS"/>
    <property type="match status" value="1"/>
</dbReference>